<organism evidence="1 2">
    <name type="scientific">Citrus x changshan-huyou</name>
    <dbReference type="NCBI Taxonomy" id="2935761"/>
    <lineage>
        <taxon>Eukaryota</taxon>
        <taxon>Viridiplantae</taxon>
        <taxon>Streptophyta</taxon>
        <taxon>Embryophyta</taxon>
        <taxon>Tracheophyta</taxon>
        <taxon>Spermatophyta</taxon>
        <taxon>Magnoliopsida</taxon>
        <taxon>eudicotyledons</taxon>
        <taxon>Gunneridae</taxon>
        <taxon>Pentapetalae</taxon>
        <taxon>rosids</taxon>
        <taxon>malvids</taxon>
        <taxon>Sapindales</taxon>
        <taxon>Rutaceae</taxon>
        <taxon>Aurantioideae</taxon>
        <taxon>Citrus</taxon>
    </lineage>
</organism>
<comment type="caution">
    <text evidence="1">The sequence shown here is derived from an EMBL/GenBank/DDBJ whole genome shotgun (WGS) entry which is preliminary data.</text>
</comment>
<proteinExistence type="predicted"/>
<name>A0AAP0M7S2_9ROSI</name>
<protein>
    <submittedName>
        <fullName evidence="1">Uncharacterized protein</fullName>
    </submittedName>
</protein>
<accession>A0AAP0M7S2</accession>
<sequence length="133" mass="15113">MLAVFPICRLSVEFPASLPSMAWFITVITPYSRFLLLLSDGAGSISICCNKGRFFHRDNGVLFSQHNTSTTFFSPYFRENILKSRKWLSPNNSSSYLIKFNIEPSQELEDSLIIDSLSVVFKIFHALPLVVVE</sequence>
<gene>
    <name evidence="1" type="ORF">WN944_014886</name>
</gene>
<dbReference type="Proteomes" id="UP001428341">
    <property type="component" value="Unassembled WGS sequence"/>
</dbReference>
<dbReference type="AlphaFoldDB" id="A0AAP0M7S2"/>
<evidence type="ECO:0000313" key="1">
    <source>
        <dbReference type="EMBL" id="KAK9199694.1"/>
    </source>
</evidence>
<reference evidence="1 2" key="1">
    <citation type="submission" date="2024-05" db="EMBL/GenBank/DDBJ databases">
        <title>Haplotype-resolved chromosome-level genome assembly of Huyou (Citrus changshanensis).</title>
        <authorList>
            <person name="Miao C."/>
            <person name="Chen W."/>
            <person name="Wu Y."/>
            <person name="Wang L."/>
            <person name="Zhao S."/>
            <person name="Grierson D."/>
            <person name="Xu C."/>
            <person name="Chen K."/>
        </authorList>
    </citation>
    <scope>NUCLEOTIDE SEQUENCE [LARGE SCALE GENOMIC DNA]</scope>
    <source>
        <strain evidence="1">01-14</strain>
        <tissue evidence="1">Leaf</tissue>
    </source>
</reference>
<dbReference type="EMBL" id="JBCGBO010000005">
    <property type="protein sequence ID" value="KAK9199694.1"/>
    <property type="molecule type" value="Genomic_DNA"/>
</dbReference>
<keyword evidence="2" id="KW-1185">Reference proteome</keyword>
<evidence type="ECO:0000313" key="2">
    <source>
        <dbReference type="Proteomes" id="UP001428341"/>
    </source>
</evidence>